<keyword evidence="3" id="KW-0998">Cell outer membrane</keyword>
<evidence type="ECO:0000256" key="2">
    <source>
        <dbReference type="ARBA" id="ARBA00023136"/>
    </source>
</evidence>
<evidence type="ECO:0000256" key="4">
    <source>
        <dbReference type="PROSITE-ProRule" id="PRU00473"/>
    </source>
</evidence>
<evidence type="ECO:0000256" key="3">
    <source>
        <dbReference type="ARBA" id="ARBA00023237"/>
    </source>
</evidence>
<dbReference type="Pfam" id="PF00691">
    <property type="entry name" value="OmpA"/>
    <property type="match status" value="1"/>
</dbReference>
<evidence type="ECO:0000256" key="1">
    <source>
        <dbReference type="ARBA" id="ARBA00004442"/>
    </source>
</evidence>
<dbReference type="RefSeq" id="WP_380200835.1">
    <property type="nucleotide sequence ID" value="NZ_JBHTEK010000001.1"/>
</dbReference>
<dbReference type="PRINTS" id="PR01021">
    <property type="entry name" value="OMPADOMAIN"/>
</dbReference>
<sequence>MQLENVQFEQGEALLLPTSYAALDKLVSLMTDNPRMTIELRGHTDNVGPPEKNVVLSEQRVGTVKAYLVDHGIGEARISGIGFGGAQPTASNDQEHTRRLNRRVEFRITGLQ</sequence>
<organism evidence="6 7">
    <name type="scientific">Hymenobacter humi</name>
    <dbReference type="NCBI Taxonomy" id="1411620"/>
    <lineage>
        <taxon>Bacteria</taxon>
        <taxon>Pseudomonadati</taxon>
        <taxon>Bacteroidota</taxon>
        <taxon>Cytophagia</taxon>
        <taxon>Cytophagales</taxon>
        <taxon>Hymenobacteraceae</taxon>
        <taxon>Hymenobacter</taxon>
    </lineage>
</organism>
<evidence type="ECO:0000313" key="6">
    <source>
        <dbReference type="EMBL" id="MFC7666817.1"/>
    </source>
</evidence>
<dbReference type="InterPro" id="IPR006664">
    <property type="entry name" value="OMP_bac"/>
</dbReference>
<dbReference type="SUPFAM" id="SSF103088">
    <property type="entry name" value="OmpA-like"/>
    <property type="match status" value="1"/>
</dbReference>
<protein>
    <submittedName>
        <fullName evidence="6">OmpA family protein</fullName>
    </submittedName>
</protein>
<gene>
    <name evidence="6" type="ORF">ACFQT0_04830</name>
</gene>
<comment type="caution">
    <text evidence="6">The sequence shown here is derived from an EMBL/GenBank/DDBJ whole genome shotgun (WGS) entry which is preliminary data.</text>
</comment>
<dbReference type="Gene3D" id="3.30.1330.60">
    <property type="entry name" value="OmpA-like domain"/>
    <property type="match status" value="1"/>
</dbReference>
<comment type="subcellular location">
    <subcellularLocation>
        <location evidence="1">Cell outer membrane</location>
    </subcellularLocation>
</comment>
<dbReference type="CDD" id="cd07185">
    <property type="entry name" value="OmpA_C-like"/>
    <property type="match status" value="1"/>
</dbReference>
<evidence type="ECO:0000259" key="5">
    <source>
        <dbReference type="PROSITE" id="PS51123"/>
    </source>
</evidence>
<feature type="domain" description="OmpA-like" evidence="5">
    <location>
        <begin position="1"/>
        <end position="112"/>
    </location>
</feature>
<evidence type="ECO:0000313" key="7">
    <source>
        <dbReference type="Proteomes" id="UP001596513"/>
    </source>
</evidence>
<dbReference type="Proteomes" id="UP001596513">
    <property type="component" value="Unassembled WGS sequence"/>
</dbReference>
<dbReference type="PROSITE" id="PS51123">
    <property type="entry name" value="OMPA_2"/>
    <property type="match status" value="1"/>
</dbReference>
<keyword evidence="2 4" id="KW-0472">Membrane</keyword>
<accession>A0ABW2U319</accession>
<keyword evidence="7" id="KW-1185">Reference proteome</keyword>
<name>A0ABW2U319_9BACT</name>
<reference evidence="7" key="1">
    <citation type="journal article" date="2019" name="Int. J. Syst. Evol. Microbiol.">
        <title>The Global Catalogue of Microorganisms (GCM) 10K type strain sequencing project: providing services to taxonomists for standard genome sequencing and annotation.</title>
        <authorList>
            <consortium name="The Broad Institute Genomics Platform"/>
            <consortium name="The Broad Institute Genome Sequencing Center for Infectious Disease"/>
            <person name="Wu L."/>
            <person name="Ma J."/>
        </authorList>
    </citation>
    <scope>NUCLEOTIDE SEQUENCE [LARGE SCALE GENOMIC DNA]</scope>
    <source>
        <strain evidence="7">JCM 19635</strain>
    </source>
</reference>
<dbReference type="PANTHER" id="PTHR30329:SF21">
    <property type="entry name" value="LIPOPROTEIN YIAD-RELATED"/>
    <property type="match status" value="1"/>
</dbReference>
<dbReference type="InterPro" id="IPR050330">
    <property type="entry name" value="Bact_OuterMem_StrucFunc"/>
</dbReference>
<dbReference type="InterPro" id="IPR036737">
    <property type="entry name" value="OmpA-like_sf"/>
</dbReference>
<dbReference type="EMBL" id="JBHTEK010000001">
    <property type="protein sequence ID" value="MFC7666817.1"/>
    <property type="molecule type" value="Genomic_DNA"/>
</dbReference>
<dbReference type="PANTHER" id="PTHR30329">
    <property type="entry name" value="STATOR ELEMENT OF FLAGELLAR MOTOR COMPLEX"/>
    <property type="match status" value="1"/>
</dbReference>
<proteinExistence type="predicted"/>
<dbReference type="InterPro" id="IPR006665">
    <property type="entry name" value="OmpA-like"/>
</dbReference>